<dbReference type="EC" id="3.1.11.5" evidence="15"/>
<dbReference type="Gene3D" id="1.10.3170.10">
    <property type="entry name" value="Recbcd, chain B, domain 2"/>
    <property type="match status" value="1"/>
</dbReference>
<feature type="region of interest" description="Nuclease activity, interacts with RecD and RecA" evidence="15">
    <location>
        <begin position="983"/>
        <end position="1351"/>
    </location>
</feature>
<evidence type="ECO:0000256" key="10">
    <source>
        <dbReference type="ARBA" id="ARBA00023125"/>
    </source>
</evidence>
<dbReference type="InterPro" id="IPR014016">
    <property type="entry name" value="UvrD-like_ATP-bd"/>
</dbReference>
<keyword evidence="3 15" id="KW-0547">Nucleotide-binding</keyword>
<proteinExistence type="inferred from homology"/>
<feature type="binding site" evidence="15">
    <location>
        <position position="1233"/>
    </location>
    <ligand>
        <name>Mg(2+)</name>
        <dbReference type="ChEBI" id="CHEBI:18420"/>
    </ligand>
</feature>
<evidence type="ECO:0000256" key="5">
    <source>
        <dbReference type="ARBA" id="ARBA00022801"/>
    </source>
</evidence>
<comment type="catalytic activity">
    <reaction evidence="15">
        <text>Exonucleolytic cleavage (in the presence of ATP) in either 5'- to 3'- or 3'- to 5'-direction to yield 5'-phosphooligonucleotides.</text>
        <dbReference type="EC" id="3.1.11.5"/>
    </reaction>
</comment>
<feature type="region of interest" description="DNA-binding and helicase activity, interacts with RecC" evidence="15">
    <location>
        <begin position="1"/>
        <end position="955"/>
    </location>
</feature>
<dbReference type="GO" id="GO:0003677">
    <property type="term" value="F:DNA binding"/>
    <property type="evidence" value="ECO:0007669"/>
    <property type="project" value="UniProtKB-UniRule"/>
</dbReference>
<keyword evidence="11 15" id="KW-0234">DNA repair</keyword>
<protein>
    <recommendedName>
        <fullName evidence="15">RecBCD enzyme subunit RecB</fullName>
        <ecNumber evidence="15">3.1.11.5</ecNumber>
        <ecNumber evidence="15">5.6.2.4</ecNumber>
    </recommendedName>
    <alternativeName>
        <fullName evidence="15">DNA 3'-5' helicase subunit RecB</fullName>
    </alternativeName>
    <alternativeName>
        <fullName evidence="15">Exonuclease V subunit RecB</fullName>
        <shortName evidence="15">ExoV subunit RecB</shortName>
    </alternativeName>
    <alternativeName>
        <fullName evidence="15">Helicase/nuclease RecBCD subunit RecB</fullName>
    </alternativeName>
</protein>
<evidence type="ECO:0000256" key="1">
    <source>
        <dbReference type="ARBA" id="ARBA00022722"/>
    </source>
</evidence>
<keyword evidence="6 15" id="KW-0347">Helicase</keyword>
<feature type="compositionally biased region" description="Basic and acidic residues" evidence="18">
    <location>
        <begin position="314"/>
        <end position="327"/>
    </location>
</feature>
<dbReference type="GO" id="GO:0005524">
    <property type="term" value="F:ATP binding"/>
    <property type="evidence" value="ECO:0007669"/>
    <property type="project" value="UniProtKB-UniRule"/>
</dbReference>
<dbReference type="SUPFAM" id="SSF52540">
    <property type="entry name" value="P-loop containing nucleoside triphosphate hydrolases"/>
    <property type="match status" value="1"/>
</dbReference>
<feature type="coiled-coil region" evidence="17">
    <location>
        <begin position="855"/>
        <end position="885"/>
    </location>
</feature>
<organism evidence="21 22">
    <name type="scientific">Aquariibacter albus</name>
    <dbReference type="NCBI Taxonomy" id="2759899"/>
    <lineage>
        <taxon>Bacteria</taxon>
        <taxon>Pseudomonadati</taxon>
        <taxon>Pseudomonadota</taxon>
        <taxon>Betaproteobacteria</taxon>
        <taxon>Burkholderiales</taxon>
        <taxon>Sphaerotilaceae</taxon>
        <taxon>Aquariibacter</taxon>
    </lineage>
</organism>
<comment type="subunit">
    <text evidence="15">Heterotrimer of RecB, RecC and RecD. All subunits contribute to DNA-binding. Interacts with RecA.</text>
</comment>
<evidence type="ECO:0000256" key="2">
    <source>
        <dbReference type="ARBA" id="ARBA00022723"/>
    </source>
</evidence>
<feature type="region of interest" description="Disordered" evidence="18">
    <location>
        <begin position="907"/>
        <end position="930"/>
    </location>
</feature>
<comment type="cofactor">
    <cofactor evidence="15">
        <name>Mg(2+)</name>
        <dbReference type="ChEBI" id="CHEBI:18420"/>
    </cofactor>
    <text evidence="15">Binds 1 Mg(2+) ion per subunit.</text>
</comment>
<comment type="catalytic activity">
    <reaction evidence="13 15">
        <text>Couples ATP hydrolysis with the unwinding of duplex DNA by translocating in the 3'-5' direction.</text>
        <dbReference type="EC" id="5.6.2.4"/>
    </reaction>
</comment>
<dbReference type="InterPro" id="IPR038726">
    <property type="entry name" value="PDDEXK_AddAB-type"/>
</dbReference>
<feature type="domain" description="UvrD-like helicase ATP-binding" evidence="19">
    <location>
        <begin position="1"/>
        <end position="498"/>
    </location>
</feature>
<gene>
    <name evidence="15" type="primary">recB</name>
    <name evidence="21" type="ORF">H4F90_07250</name>
</gene>
<dbReference type="SUPFAM" id="SSF52980">
    <property type="entry name" value="Restriction endonuclease-like"/>
    <property type="match status" value="1"/>
</dbReference>
<evidence type="ECO:0000256" key="8">
    <source>
        <dbReference type="ARBA" id="ARBA00022840"/>
    </source>
</evidence>
<keyword evidence="8 15" id="KW-0067">ATP-binding</keyword>
<dbReference type="Pfam" id="PF00580">
    <property type="entry name" value="UvrD-helicase"/>
    <property type="match status" value="2"/>
</dbReference>
<dbReference type="EMBL" id="JACIVI010000001">
    <property type="protein sequence ID" value="MBB1161771.1"/>
    <property type="molecule type" value="Genomic_DNA"/>
</dbReference>
<comment type="similarity">
    <text evidence="15">Belongs to the helicase family. UvrD subfamily.</text>
</comment>
<evidence type="ECO:0000256" key="13">
    <source>
        <dbReference type="ARBA" id="ARBA00034617"/>
    </source>
</evidence>
<evidence type="ECO:0000313" key="22">
    <source>
        <dbReference type="Proteomes" id="UP000586093"/>
    </source>
</evidence>
<evidence type="ECO:0000256" key="14">
    <source>
        <dbReference type="ARBA" id="ARBA00048988"/>
    </source>
</evidence>
<feature type="binding site" evidence="15">
    <location>
        <position position="1098"/>
    </location>
    <ligand>
        <name>Mg(2+)</name>
        <dbReference type="ChEBI" id="CHEBI:18420"/>
    </ligand>
</feature>
<comment type="miscellaneous">
    <text evidence="15">In the RecBCD complex, RecB has a slow 3'-5' helicase, an exonuclease activity and loads RecA onto ssDNA, RecD has a fast 5'-3' helicase activity, while RecC stimulates the ATPase and processivity of the RecB helicase and contributes to recognition of the Chi site.</text>
</comment>
<dbReference type="InterPro" id="IPR004586">
    <property type="entry name" value="RecB"/>
</dbReference>
<name>A0A839HRR9_9BURK</name>
<dbReference type="GO" id="GO:0008854">
    <property type="term" value="F:exodeoxyribonuclease V activity"/>
    <property type="evidence" value="ECO:0007669"/>
    <property type="project" value="UniProtKB-EC"/>
</dbReference>
<dbReference type="Pfam" id="PF13361">
    <property type="entry name" value="UvrD_C"/>
    <property type="match status" value="1"/>
</dbReference>
<dbReference type="InterPro" id="IPR027417">
    <property type="entry name" value="P-loop_NTPase"/>
</dbReference>
<dbReference type="InterPro" id="IPR000212">
    <property type="entry name" value="DNA_helicase_UvrD/REP"/>
</dbReference>
<feature type="binding site" evidence="15">
    <location>
        <position position="1220"/>
    </location>
    <ligand>
        <name>Mg(2+)</name>
        <dbReference type="ChEBI" id="CHEBI:18420"/>
    </ligand>
</feature>
<keyword evidence="10 15" id="KW-0238">DNA-binding</keyword>
<dbReference type="EC" id="5.6.2.4" evidence="15"/>
<feature type="compositionally biased region" description="Pro residues" evidence="18">
    <location>
        <begin position="1337"/>
        <end position="1351"/>
    </location>
</feature>
<keyword evidence="2 15" id="KW-0479">Metal-binding</keyword>
<dbReference type="Gene3D" id="1.10.486.10">
    <property type="entry name" value="PCRA, domain 4"/>
    <property type="match status" value="1"/>
</dbReference>
<dbReference type="Pfam" id="PF12705">
    <property type="entry name" value="PDDEXK_1"/>
    <property type="match status" value="1"/>
</dbReference>
<dbReference type="GO" id="GO:0009338">
    <property type="term" value="C:exodeoxyribonuclease V complex"/>
    <property type="evidence" value="ECO:0007669"/>
    <property type="project" value="TreeGrafter"/>
</dbReference>
<accession>A0A839HRR9</accession>
<feature type="active site" description="For nuclease activity" evidence="15">
    <location>
        <position position="1233"/>
    </location>
</feature>
<dbReference type="GO" id="GO:0000287">
    <property type="term" value="F:magnesium ion binding"/>
    <property type="evidence" value="ECO:0007669"/>
    <property type="project" value="UniProtKB-UniRule"/>
</dbReference>
<dbReference type="CDD" id="cd22352">
    <property type="entry name" value="RecB_C-like"/>
    <property type="match status" value="1"/>
</dbReference>
<evidence type="ECO:0000256" key="3">
    <source>
        <dbReference type="ARBA" id="ARBA00022741"/>
    </source>
</evidence>
<feature type="binding site" evidence="16">
    <location>
        <begin position="21"/>
        <end position="28"/>
    </location>
    <ligand>
        <name>ATP</name>
        <dbReference type="ChEBI" id="CHEBI:30616"/>
    </ligand>
</feature>
<evidence type="ECO:0000259" key="19">
    <source>
        <dbReference type="PROSITE" id="PS51198"/>
    </source>
</evidence>
<dbReference type="InterPro" id="IPR011604">
    <property type="entry name" value="PDDEXK-like_dom_sf"/>
</dbReference>
<feature type="region of interest" description="Disordered" evidence="18">
    <location>
        <begin position="292"/>
        <end position="327"/>
    </location>
</feature>
<dbReference type="GO" id="GO:0000724">
    <property type="term" value="P:double-strand break repair via homologous recombination"/>
    <property type="evidence" value="ECO:0007669"/>
    <property type="project" value="UniProtKB-UniRule"/>
</dbReference>
<feature type="region of interest" description="Disordered" evidence="18">
    <location>
        <begin position="1330"/>
        <end position="1351"/>
    </location>
</feature>
<keyword evidence="17" id="KW-0175">Coiled coil</keyword>
<evidence type="ECO:0000256" key="17">
    <source>
        <dbReference type="SAM" id="Coils"/>
    </source>
</evidence>
<keyword evidence="7 15" id="KW-0269">Exonuclease</keyword>
<evidence type="ECO:0000259" key="20">
    <source>
        <dbReference type="PROSITE" id="PS51217"/>
    </source>
</evidence>
<evidence type="ECO:0000313" key="21">
    <source>
        <dbReference type="EMBL" id="MBB1161771.1"/>
    </source>
</evidence>
<keyword evidence="12 15" id="KW-0413">Isomerase</keyword>
<feature type="domain" description="UvrD-like helicase C-terminal" evidence="20">
    <location>
        <begin position="532"/>
        <end position="815"/>
    </location>
</feature>
<dbReference type="RefSeq" id="WP_182662807.1">
    <property type="nucleotide sequence ID" value="NZ_JACIVI010000001.1"/>
</dbReference>
<feature type="region of interest" description="Disordered" evidence="18">
    <location>
        <begin position="997"/>
        <end position="1087"/>
    </location>
</feature>
<comment type="function">
    <text evidence="15">A helicase/nuclease that prepares dsDNA breaks (DSB) for recombinational DNA repair. Binds to DSBs and unwinds DNA via a highly rapid and processive ATP-dependent bidirectional helicase activity. Unwinds dsDNA until it encounters a Chi (crossover hotspot instigator) sequence from the 3' direction. Cuts ssDNA a few nucleotides 3' to the Chi site. The properties and activities of the enzyme are changed at Chi. The Chi-altered holoenzyme produces a long 3'-ssDNA overhang and facilitates RecA-binding to the ssDNA for homologous DNA recombination and repair. Holoenzyme degrades any linearized DNA that is unable to undergo homologous recombination. In the holoenzyme this subunit contributes ATPase, 3'-5' helicase, exonuclease activity and loads RecA onto ssDNA.</text>
</comment>
<keyword evidence="5 15" id="KW-0378">Hydrolase</keyword>
<evidence type="ECO:0000256" key="6">
    <source>
        <dbReference type="ARBA" id="ARBA00022806"/>
    </source>
</evidence>
<comment type="domain">
    <text evidence="15">The N-terminal DNA-binding domain is a ssDNA-dependent ATPase and has ATP-dependent 3'-5' helicase function. This domain interacts with RecC.</text>
</comment>
<evidence type="ECO:0000256" key="9">
    <source>
        <dbReference type="ARBA" id="ARBA00022842"/>
    </source>
</evidence>
<dbReference type="PROSITE" id="PS51198">
    <property type="entry name" value="UVRD_HELICASE_ATP_BIND"/>
    <property type="match status" value="1"/>
</dbReference>
<dbReference type="Proteomes" id="UP000586093">
    <property type="component" value="Unassembled WGS sequence"/>
</dbReference>
<dbReference type="InterPro" id="IPR011335">
    <property type="entry name" value="Restrct_endonuc-II-like"/>
</dbReference>
<dbReference type="GO" id="GO:0043138">
    <property type="term" value="F:3'-5' DNA helicase activity"/>
    <property type="evidence" value="ECO:0007669"/>
    <property type="project" value="UniProtKB-UniRule"/>
</dbReference>
<keyword evidence="4 15" id="KW-0227">DNA damage</keyword>
<keyword evidence="9 15" id="KW-0460">Magnesium</keyword>
<dbReference type="PROSITE" id="PS51217">
    <property type="entry name" value="UVRD_HELICASE_CTER"/>
    <property type="match status" value="1"/>
</dbReference>
<comment type="caution">
    <text evidence="21">The sequence shown here is derived from an EMBL/GenBank/DDBJ whole genome shotgun (WGS) entry which is preliminary data.</text>
</comment>
<dbReference type="InterPro" id="IPR014017">
    <property type="entry name" value="DNA_helicase_UvrD-like_C"/>
</dbReference>
<dbReference type="GO" id="GO:0005829">
    <property type="term" value="C:cytosol"/>
    <property type="evidence" value="ECO:0007669"/>
    <property type="project" value="TreeGrafter"/>
</dbReference>
<evidence type="ECO:0000256" key="15">
    <source>
        <dbReference type="HAMAP-Rule" id="MF_01485"/>
    </source>
</evidence>
<evidence type="ECO:0000256" key="16">
    <source>
        <dbReference type="PROSITE-ProRule" id="PRU00560"/>
    </source>
</evidence>
<reference evidence="21 22" key="1">
    <citation type="submission" date="2020-08" db="EMBL/GenBank/DDBJ databases">
        <title>Aquariorum lacteus gen. nov., sp. nov., a new member of the family Comamonadaceae, isolated from freshwater aquarium.</title>
        <authorList>
            <person name="Chun S.-J."/>
        </authorList>
    </citation>
    <scope>NUCLEOTIDE SEQUENCE [LARGE SCALE GENOMIC DNA]</scope>
    <source>
        <strain evidence="21 22">SJAQ100</strain>
    </source>
</reference>
<sequence>MSAPLLDPLRLPLRGSRLIEASAGTGKTYTLAALVLRLVLGHGGEAGPPRPLLPPEILVLTFTEAATEELRERIRARLREASEAFTAAADAQARGEAPPALDEPLLRALRADLPPTDWPAAAQRLRLACAWMDEAAIHTLHGWCGRVLREHAFDSGSLFALALDPEPERLQAEALRDWWRLHARPLPLALARRLAAWWPTPEALGEALAPLRMQPEALGPGLPPQAALAEADRARRATLARLRQPWRAPAQGGEGWADTLLDALNTAVAAKQLKMGKRAAWVEALRRWAETPDMLDAGPDGDRAGALPSDEDGAADRPAGEQPDLTRKTAWPALEAFAQARLAEGDRHPLWPALAGLRAALAALPDGRDAILAQALRWTLDQAEAERQRRALLDFDGLLQRLDAALQGPRGAALAARLRAQHPVALIDEFQDTDPVQLRIVDAIYRIEADDPATALLMIGDPKQAIYAFRGADLPTYLHVRRATAGRHATLGTNFRAGPGMVAAVNTVFALAEARSGGAFGLGEALPFTPVAAPGRRERWWTAEAPDPVPLTAWTLPAEGDKPLGAGLARERLAAGCAAEIARLLAEGAAGRAGFVPDAAAEAPAGGRPGEPPPGLQPLRPGDVAVLVNTGTEAQAVRSALDALGVRSVYLSDRGSVFDSPQAGVLQRWLQAAATPEDGAALRAALATAPLGLDWATLEALSLDEAAWEAELARFQALQARWRRHGVLPMLHRLMQDFGVAPRLLAGGDERGLTDLMHLAELLQAAEATLDGPAALIRWLGRQREAPRGDADARRLRLESDADRVQVVTVHKSKGLEYPLVFLPFAAFFRAEKPGGAQPLRWHDAEGRLRASTQADDAARAAAEAERLQEDLRKLYVALTRARHATWLGVAPVKALRRSALGHLLVGGETAGSGSAGDTEDEDGDAGEPLLGTALDTALAAWTAACPSIVCAPLPAAGTARCAAPPARPRLRPAPALPQPRRRWWIASYSALRHAAEAGPTARSLEGPEPSGEPLPPEAPGSASAATYAEGPDRGLAPAPQPSPWSDDAPPARPLPPRGITADLFAGLDTAPPEPTPAARSGRLHGLPRGAAPGTFLHSLLEWAGQRGFARLAADPALQAEARAWLAPRAARFGEAALADTLHAWLLDWLRTPLPLGPGRGAVAPQAFGSSAVELEFWFAATAVEAAALDRLVSTQVFPGAPRPALAPQALDGMLKGFIDLVFEHEGRWYVADHKSNALGEDEAAYGPAALQAAALDSRYELQALLYLLALHRLLRIRKPGYDYERDVGGALVLFLRGHAAPGGGVLAIQPPRALIEALDALFAGRPGEPVAAAAPDGPPAPAPAPRPPAA</sequence>
<keyword evidence="1 15" id="KW-0540">Nuclease</keyword>
<keyword evidence="22" id="KW-1185">Reference proteome</keyword>
<comment type="domain">
    <text evidence="15">The C-terminal domain has nuclease activity and interacts with RecD. It interacts with RecA, facilitating its loading onto ssDNA.</text>
</comment>
<dbReference type="PANTHER" id="PTHR11070">
    <property type="entry name" value="UVRD / RECB / PCRA DNA HELICASE FAMILY MEMBER"/>
    <property type="match status" value="1"/>
</dbReference>
<dbReference type="HAMAP" id="MF_01485">
    <property type="entry name" value="RecB"/>
    <property type="match status" value="1"/>
</dbReference>
<dbReference type="Gene3D" id="3.90.320.10">
    <property type="match status" value="1"/>
</dbReference>
<evidence type="ECO:0000256" key="11">
    <source>
        <dbReference type="ARBA" id="ARBA00023204"/>
    </source>
</evidence>
<evidence type="ECO:0000256" key="12">
    <source>
        <dbReference type="ARBA" id="ARBA00023235"/>
    </source>
</evidence>
<evidence type="ECO:0000256" key="4">
    <source>
        <dbReference type="ARBA" id="ARBA00022763"/>
    </source>
</evidence>
<evidence type="ECO:0000256" key="7">
    <source>
        <dbReference type="ARBA" id="ARBA00022839"/>
    </source>
</evidence>
<comment type="catalytic activity">
    <reaction evidence="14 15">
        <text>ATP + H2O = ADP + phosphate + H(+)</text>
        <dbReference type="Rhea" id="RHEA:13065"/>
        <dbReference type="ChEBI" id="CHEBI:15377"/>
        <dbReference type="ChEBI" id="CHEBI:15378"/>
        <dbReference type="ChEBI" id="CHEBI:30616"/>
        <dbReference type="ChEBI" id="CHEBI:43474"/>
        <dbReference type="ChEBI" id="CHEBI:456216"/>
        <dbReference type="EC" id="5.6.2.4"/>
    </reaction>
</comment>
<evidence type="ECO:0000256" key="18">
    <source>
        <dbReference type="SAM" id="MobiDB-lite"/>
    </source>
</evidence>
<dbReference type="Gene3D" id="3.40.50.300">
    <property type="entry name" value="P-loop containing nucleotide triphosphate hydrolases"/>
    <property type="match status" value="2"/>
</dbReference>
<dbReference type="PANTHER" id="PTHR11070:SF23">
    <property type="entry name" value="RECBCD ENZYME SUBUNIT RECB"/>
    <property type="match status" value="1"/>
</dbReference>